<gene>
    <name evidence="1" type="ORF">S03H2_73052</name>
</gene>
<evidence type="ECO:0000313" key="1">
    <source>
        <dbReference type="EMBL" id="GAH96437.1"/>
    </source>
</evidence>
<sequence length="35" mass="4061">EFDYVKKNLKSKNFINDLLAGGTSLLHGDVWIYNF</sequence>
<protein>
    <submittedName>
        <fullName evidence="1">Uncharacterized protein</fullName>
    </submittedName>
</protein>
<accession>X1JQU7</accession>
<organism evidence="1">
    <name type="scientific">marine sediment metagenome</name>
    <dbReference type="NCBI Taxonomy" id="412755"/>
    <lineage>
        <taxon>unclassified sequences</taxon>
        <taxon>metagenomes</taxon>
        <taxon>ecological metagenomes</taxon>
    </lineage>
</organism>
<feature type="non-terminal residue" evidence="1">
    <location>
        <position position="1"/>
    </location>
</feature>
<dbReference type="EMBL" id="BARU01049807">
    <property type="protein sequence ID" value="GAH96437.1"/>
    <property type="molecule type" value="Genomic_DNA"/>
</dbReference>
<reference evidence="1" key="1">
    <citation type="journal article" date="2014" name="Front. Microbiol.">
        <title>High frequency of phylogenetically diverse reductive dehalogenase-homologous genes in deep subseafloor sedimentary metagenomes.</title>
        <authorList>
            <person name="Kawai M."/>
            <person name="Futagami T."/>
            <person name="Toyoda A."/>
            <person name="Takaki Y."/>
            <person name="Nishi S."/>
            <person name="Hori S."/>
            <person name="Arai W."/>
            <person name="Tsubouchi T."/>
            <person name="Morono Y."/>
            <person name="Uchiyama I."/>
            <person name="Ito T."/>
            <person name="Fujiyama A."/>
            <person name="Inagaki F."/>
            <person name="Takami H."/>
        </authorList>
    </citation>
    <scope>NUCLEOTIDE SEQUENCE</scope>
    <source>
        <strain evidence="1">Expedition CK06-06</strain>
    </source>
</reference>
<dbReference type="AlphaFoldDB" id="X1JQU7"/>
<proteinExistence type="predicted"/>
<comment type="caution">
    <text evidence="1">The sequence shown here is derived from an EMBL/GenBank/DDBJ whole genome shotgun (WGS) entry which is preliminary data.</text>
</comment>
<feature type="non-terminal residue" evidence="1">
    <location>
        <position position="35"/>
    </location>
</feature>
<name>X1JQU7_9ZZZZ</name>